<dbReference type="SMART" id="SM00028">
    <property type="entry name" value="TPR"/>
    <property type="match status" value="4"/>
</dbReference>
<dbReference type="EMBL" id="MAEM01000410">
    <property type="protein sequence ID" value="OBR99833.1"/>
    <property type="molecule type" value="Genomic_DNA"/>
</dbReference>
<comment type="caution">
    <text evidence="3">The sequence shown here is derived from an EMBL/GenBank/DDBJ whole genome shotgun (WGS) entry which is preliminary data.</text>
</comment>
<dbReference type="InterPro" id="IPR011990">
    <property type="entry name" value="TPR-like_helical_dom_sf"/>
</dbReference>
<dbReference type="PANTHER" id="PTHR12558:SF13">
    <property type="entry name" value="CELL DIVISION CYCLE PROTEIN 27 HOMOLOG"/>
    <property type="match status" value="1"/>
</dbReference>
<feature type="transmembrane region" description="Helical" evidence="2">
    <location>
        <begin position="1084"/>
        <end position="1101"/>
    </location>
</feature>
<feature type="transmembrane region" description="Helical" evidence="2">
    <location>
        <begin position="1113"/>
        <end position="1131"/>
    </location>
</feature>
<evidence type="ECO:0000313" key="4">
    <source>
        <dbReference type="Proteomes" id="UP000093757"/>
    </source>
</evidence>
<organism evidence="3 4">
    <name type="scientific">Mycobacterium gordonae</name>
    <dbReference type="NCBI Taxonomy" id="1778"/>
    <lineage>
        <taxon>Bacteria</taxon>
        <taxon>Bacillati</taxon>
        <taxon>Actinomycetota</taxon>
        <taxon>Actinomycetes</taxon>
        <taxon>Mycobacteriales</taxon>
        <taxon>Mycobacteriaceae</taxon>
        <taxon>Mycobacterium</taxon>
    </lineage>
</organism>
<dbReference type="RefSeq" id="WP_065135820.1">
    <property type="nucleotide sequence ID" value="NZ_MAEM01000410.1"/>
</dbReference>
<feature type="transmembrane region" description="Helical" evidence="2">
    <location>
        <begin position="1056"/>
        <end position="1078"/>
    </location>
</feature>
<dbReference type="PANTHER" id="PTHR12558">
    <property type="entry name" value="CELL DIVISION CYCLE 16,23,27"/>
    <property type="match status" value="1"/>
</dbReference>
<dbReference type="InterPro" id="IPR019734">
    <property type="entry name" value="TPR_rpt"/>
</dbReference>
<dbReference type="AlphaFoldDB" id="A0A1A6BC66"/>
<dbReference type="Proteomes" id="UP000093757">
    <property type="component" value="Unassembled WGS sequence"/>
</dbReference>
<proteinExistence type="predicted"/>
<evidence type="ECO:0000313" key="3">
    <source>
        <dbReference type="EMBL" id="OBR99833.1"/>
    </source>
</evidence>
<reference evidence="3 4" key="1">
    <citation type="submission" date="2016-06" db="EMBL/GenBank/DDBJ databases">
        <authorList>
            <person name="Kjaerup R.B."/>
            <person name="Dalgaard T.S."/>
            <person name="Juul-Madsen H.R."/>
        </authorList>
    </citation>
    <scope>NUCLEOTIDE SEQUENCE [LARGE SCALE GENOMIC DNA]</scope>
    <source>
        <strain evidence="3 4">1245752.6</strain>
    </source>
</reference>
<dbReference type="Gene3D" id="1.25.40.10">
    <property type="entry name" value="Tetratricopeptide repeat domain"/>
    <property type="match status" value="3"/>
</dbReference>
<dbReference type="SUPFAM" id="SSF48452">
    <property type="entry name" value="TPR-like"/>
    <property type="match status" value="3"/>
</dbReference>
<keyword evidence="2" id="KW-0812">Transmembrane</keyword>
<accession>A0A1A6BC66</accession>
<feature type="transmembrane region" description="Helical" evidence="2">
    <location>
        <begin position="990"/>
        <end position="1011"/>
    </location>
</feature>
<dbReference type="Pfam" id="PF13432">
    <property type="entry name" value="TPR_16"/>
    <property type="match status" value="3"/>
</dbReference>
<sequence>MPKTLSRKIFRDSLAEPQMTSQQLDGQAAVHDAGSEPPPKVPERRRLPRPMTMALGALALLGLLLIAALAPAAHLAAEKLPLRPDDLTPSVDGSFTTGTTDLRQLPIGLPSGQRITTVQDVYPFAVAALGEPGARVLTGVLTSPEWLVPLSAPDSHNFAYPYHYAVLEPILASAPADQLQRNATALAAALIQLDGRKELEHSQAAPVAFALLDRIRGSGGCDAQLDLLLLVAGDYRTSMEALLNEYQNSSVACPNDPTPGWITGQAQMRRLYDDMEPRPARVDSYTRTSIGMALGTFQVLAGRFPRDTAVITGLGDAYLRAGLLLLYSNPFTARDDLQQAVGQYNRAAELGDRHNADLGRARAFIGLGEPERAIKLATRAVDDSPHHPGVALEVLLAAQQAAHHFDSAQQVAQRLERSASTAYPDAVALYPAPTSFDRGLPFDAALPLSTGAETLAPLRDDLTPSGGRGGGIVEDLGFIPAYRDNDPMTDTLTDCPSLAWRRDAIVSGHAASALADWPAEFTTSGPKIISHGCGWGSTDDLRSIAELAAQQSLTEKSSLTPDQLKLIDEWQNMLRWAGDLPGARNLTGHWEQLDTGNPTPALRYGEVAFLQNDFNEAAAQFGEAARRARLQRWNDDLAVARAQLGRGAALLKAQRDAEAVALLRPLESLGTQGYAYHRAKEKSAESFDASLQYALVSYNAAVQLGNYESASGNLRGAIDDYNVAASWTDVFTEHSFRPEVVYNNVALAYLGVGATGPAKANVDRAIQADPSNPVFLMTAGFVAERAGDSERAIDFNRRALRSDPGAFAAANDLGVELARRHDYAAAESALRRAVGANPDYALGWFNLGVLESRRGPGYLLASQGAFGKAFALDGTLKDRRQELTIDGKVYRTALDLSKPIPPRWSFAQTQKAAPGTTAGLLTVVALGAGLARASSNRGGEFAKRWLEPIDKRLSSIRGPAWLQPPIWALAATVVSFCVAYLRHVGGLIEILAYCLGITVLAGAAMFARVAITARARVSAEQTSWLPGMIFGLATGAVGITWAPLPVTKADEDFQPLHLAAPLTAALIAVMLFIESAWVNVPLTQAFAVAALIMAGSLLVPVKPLDGANLGKAGAFAAAGVVGGAILVILGVV</sequence>
<evidence type="ECO:0008006" key="5">
    <source>
        <dbReference type="Google" id="ProtNLM"/>
    </source>
</evidence>
<keyword evidence="2" id="KW-0472">Membrane</keyword>
<feature type="transmembrane region" description="Helical" evidence="2">
    <location>
        <begin position="54"/>
        <end position="77"/>
    </location>
</feature>
<feature type="region of interest" description="Disordered" evidence="1">
    <location>
        <begin position="1"/>
        <end position="47"/>
    </location>
</feature>
<gene>
    <name evidence="3" type="ORF">A9W98_28315</name>
</gene>
<protein>
    <recommendedName>
        <fullName evidence="5">Tetratricopeptide repeat protein</fullName>
    </recommendedName>
</protein>
<dbReference type="OrthoDB" id="255821at2"/>
<evidence type="ECO:0000256" key="2">
    <source>
        <dbReference type="SAM" id="Phobius"/>
    </source>
</evidence>
<feature type="transmembrane region" description="Helical" evidence="2">
    <location>
        <begin position="1023"/>
        <end position="1044"/>
    </location>
</feature>
<name>A0A1A6BC66_MYCGO</name>
<keyword evidence="2" id="KW-1133">Transmembrane helix</keyword>
<evidence type="ECO:0000256" key="1">
    <source>
        <dbReference type="SAM" id="MobiDB-lite"/>
    </source>
</evidence>